<sequence>MRLHVDLLEVDVAAESQFDGNHRLRPIDVIPCSACNVDNSNAMDLADANNEIVVVNVEDVMVVDDEDFMAAMKKYFASLAAGLMRVSIH</sequence>
<name>A0ABP0THQ9_9BRYO</name>
<gene>
    <name evidence="1" type="ORF">CSSPTR1EN2_LOCUS3729</name>
</gene>
<accession>A0ABP0THQ9</accession>
<dbReference type="Proteomes" id="UP001497512">
    <property type="component" value="Chromosome 11"/>
</dbReference>
<protein>
    <submittedName>
        <fullName evidence="1">Uncharacterized protein</fullName>
    </submittedName>
</protein>
<evidence type="ECO:0000313" key="1">
    <source>
        <dbReference type="EMBL" id="CAK9196947.1"/>
    </source>
</evidence>
<keyword evidence="2" id="KW-1185">Reference proteome</keyword>
<evidence type="ECO:0000313" key="2">
    <source>
        <dbReference type="Proteomes" id="UP001497512"/>
    </source>
</evidence>
<dbReference type="EMBL" id="OZ019903">
    <property type="protein sequence ID" value="CAK9196947.1"/>
    <property type="molecule type" value="Genomic_DNA"/>
</dbReference>
<reference evidence="1" key="1">
    <citation type="submission" date="2024-02" db="EMBL/GenBank/DDBJ databases">
        <authorList>
            <consortium name="ELIXIR-Norway"/>
            <consortium name="Elixir Norway"/>
        </authorList>
    </citation>
    <scope>NUCLEOTIDE SEQUENCE</scope>
</reference>
<proteinExistence type="predicted"/>
<organism evidence="1 2">
    <name type="scientific">Sphagnum troendelagicum</name>
    <dbReference type="NCBI Taxonomy" id="128251"/>
    <lineage>
        <taxon>Eukaryota</taxon>
        <taxon>Viridiplantae</taxon>
        <taxon>Streptophyta</taxon>
        <taxon>Embryophyta</taxon>
        <taxon>Bryophyta</taxon>
        <taxon>Sphagnophytina</taxon>
        <taxon>Sphagnopsida</taxon>
        <taxon>Sphagnales</taxon>
        <taxon>Sphagnaceae</taxon>
        <taxon>Sphagnum</taxon>
    </lineage>
</organism>